<accession>A0AAU9K8L2</accession>
<name>A0AAU9K8L2_9CILI</name>
<gene>
    <name evidence="2" type="ORF">BSTOLATCC_MIC60956</name>
</gene>
<evidence type="ECO:0000313" key="2">
    <source>
        <dbReference type="EMBL" id="CAG9334337.1"/>
    </source>
</evidence>
<reference evidence="2" key="1">
    <citation type="submission" date="2021-09" db="EMBL/GenBank/DDBJ databases">
        <authorList>
            <consortium name="AG Swart"/>
            <person name="Singh M."/>
            <person name="Singh A."/>
            <person name="Seah K."/>
            <person name="Emmerich C."/>
        </authorList>
    </citation>
    <scope>NUCLEOTIDE SEQUENCE</scope>
    <source>
        <strain evidence="2">ATCC30299</strain>
    </source>
</reference>
<dbReference type="EMBL" id="CAJZBQ010000058">
    <property type="protein sequence ID" value="CAG9334337.1"/>
    <property type="molecule type" value="Genomic_DNA"/>
</dbReference>
<proteinExistence type="predicted"/>
<feature type="coiled-coil region" evidence="1">
    <location>
        <begin position="184"/>
        <end position="256"/>
    </location>
</feature>
<keyword evidence="3" id="KW-1185">Reference proteome</keyword>
<evidence type="ECO:0000313" key="3">
    <source>
        <dbReference type="Proteomes" id="UP001162131"/>
    </source>
</evidence>
<organism evidence="2 3">
    <name type="scientific">Blepharisma stoltei</name>
    <dbReference type="NCBI Taxonomy" id="1481888"/>
    <lineage>
        <taxon>Eukaryota</taxon>
        <taxon>Sar</taxon>
        <taxon>Alveolata</taxon>
        <taxon>Ciliophora</taxon>
        <taxon>Postciliodesmatophora</taxon>
        <taxon>Heterotrichea</taxon>
        <taxon>Heterotrichida</taxon>
        <taxon>Blepharismidae</taxon>
        <taxon>Blepharisma</taxon>
    </lineage>
</organism>
<comment type="caution">
    <text evidence="2">The sequence shown here is derived from an EMBL/GenBank/DDBJ whole genome shotgun (WGS) entry which is preliminary data.</text>
</comment>
<protein>
    <submittedName>
        <fullName evidence="2">Uncharacterized protein</fullName>
    </submittedName>
</protein>
<evidence type="ECO:0000256" key="1">
    <source>
        <dbReference type="SAM" id="Coils"/>
    </source>
</evidence>
<dbReference type="Proteomes" id="UP001162131">
    <property type="component" value="Unassembled WGS sequence"/>
</dbReference>
<sequence>MESQVNIKGFLKSLSGECLKEMQSEEFRAKWSQNKNSVNNLELKLKAKERLLLRSICSLPKSTTIDTQNMLTQTTAPSISPKSKASAEFEDSLEENSIKKTITSRSISPILSLRESKILMKSLRLSRDFPPTDQEIIENQIATERLYKEALEFKREEIKCKWDCIREEKIRQENRKKIEELKEINYQKNKNSEFKKVLEEIEKNKKLEERKAKDEEFKALLDAKRALNMKDSVKLRDELERNKESHKLKITYEESQKLEKKMYIKMKREYDQDSRAASKLLKTAKTSVDLTEERFNRSQKLALTLEDALKEHKEALSKLLSTKKALHKS</sequence>
<dbReference type="AlphaFoldDB" id="A0AAU9K8L2"/>
<keyword evidence="1" id="KW-0175">Coiled coil</keyword>